<keyword evidence="2 4" id="KW-0378">Hydrolase</keyword>
<dbReference type="GO" id="GO:0000272">
    <property type="term" value="P:polysaccharide catabolic process"/>
    <property type="evidence" value="ECO:0007669"/>
    <property type="project" value="InterPro"/>
</dbReference>
<name>A0A815N7V5_9BILA</name>
<dbReference type="Pfam" id="PF00150">
    <property type="entry name" value="Cellulase"/>
    <property type="match status" value="1"/>
</dbReference>
<evidence type="ECO:0000256" key="3">
    <source>
        <dbReference type="ARBA" id="ARBA00023295"/>
    </source>
</evidence>
<gene>
    <name evidence="6" type="ORF">BJG266_LOCUS39442</name>
    <name evidence="7" type="ORF">QVE165_LOCUS56343</name>
</gene>
<keyword evidence="3 4" id="KW-0326">Glycosidase</keyword>
<comment type="caution">
    <text evidence="6">The sequence shown here is derived from an EMBL/GenBank/DDBJ whole genome shotgun (WGS) entry which is preliminary data.</text>
</comment>
<dbReference type="Proteomes" id="UP000663877">
    <property type="component" value="Unassembled WGS sequence"/>
</dbReference>
<protein>
    <recommendedName>
        <fullName evidence="5">Glycoside hydrolase family 5 domain-containing protein</fullName>
    </recommendedName>
</protein>
<feature type="domain" description="Glycoside hydrolase family 5" evidence="5">
    <location>
        <begin position="4"/>
        <end position="114"/>
    </location>
</feature>
<dbReference type="EMBL" id="CAJNOI010001697">
    <property type="protein sequence ID" value="CAF1432893.1"/>
    <property type="molecule type" value="Genomic_DNA"/>
</dbReference>
<dbReference type="OrthoDB" id="408512at2759"/>
<dbReference type="Proteomes" id="UP000663832">
    <property type="component" value="Unassembled WGS sequence"/>
</dbReference>
<feature type="non-terminal residue" evidence="6">
    <location>
        <position position="1"/>
    </location>
</feature>
<keyword evidence="8" id="KW-1185">Reference proteome</keyword>
<dbReference type="AlphaFoldDB" id="A0A815N7V5"/>
<dbReference type="InterPro" id="IPR001547">
    <property type="entry name" value="Glyco_hydro_5"/>
</dbReference>
<evidence type="ECO:0000256" key="4">
    <source>
        <dbReference type="RuleBase" id="RU361153"/>
    </source>
</evidence>
<evidence type="ECO:0000313" key="9">
    <source>
        <dbReference type="Proteomes" id="UP000663877"/>
    </source>
</evidence>
<sequence length="202" mass="23514">SPQVWQQVAAILSRVNNIIGYDLINEPYIMLDQQVGIEDLSICDRSSEIGDLLTYYGQMLDVIRREDHHTPVIIESSFWANWRALRLLNLKQSPLSAYIHDIDLFKVSFHMYEPRLLTTYRLNKNRFGYPGISRNTPGASVYLQDTLNECHKHGWSTCLYAFREYHWSMMNYELGVDRENEHIKSVGNPLMKAITEAIQKSS</sequence>
<organism evidence="6 9">
    <name type="scientific">Adineta steineri</name>
    <dbReference type="NCBI Taxonomy" id="433720"/>
    <lineage>
        <taxon>Eukaryota</taxon>
        <taxon>Metazoa</taxon>
        <taxon>Spiralia</taxon>
        <taxon>Gnathifera</taxon>
        <taxon>Rotifera</taxon>
        <taxon>Eurotatoria</taxon>
        <taxon>Bdelloidea</taxon>
        <taxon>Adinetida</taxon>
        <taxon>Adinetidae</taxon>
        <taxon>Adineta</taxon>
    </lineage>
</organism>
<evidence type="ECO:0000313" key="8">
    <source>
        <dbReference type="Proteomes" id="UP000663832"/>
    </source>
</evidence>
<dbReference type="SUPFAM" id="SSF51445">
    <property type="entry name" value="(Trans)glycosidases"/>
    <property type="match status" value="1"/>
</dbReference>
<evidence type="ECO:0000313" key="6">
    <source>
        <dbReference type="EMBL" id="CAF1432893.1"/>
    </source>
</evidence>
<reference evidence="6" key="1">
    <citation type="submission" date="2021-02" db="EMBL/GenBank/DDBJ databases">
        <authorList>
            <person name="Nowell W R."/>
        </authorList>
    </citation>
    <scope>NUCLEOTIDE SEQUENCE</scope>
</reference>
<proteinExistence type="inferred from homology"/>
<dbReference type="GO" id="GO:0004553">
    <property type="term" value="F:hydrolase activity, hydrolyzing O-glycosyl compounds"/>
    <property type="evidence" value="ECO:0007669"/>
    <property type="project" value="InterPro"/>
</dbReference>
<dbReference type="InterPro" id="IPR017853">
    <property type="entry name" value="GH"/>
</dbReference>
<dbReference type="EMBL" id="CAJNOM010002030">
    <property type="protein sequence ID" value="CAF1624997.1"/>
    <property type="molecule type" value="Genomic_DNA"/>
</dbReference>
<accession>A0A815N7V5</accession>
<comment type="similarity">
    <text evidence="1 4">Belongs to the glycosyl hydrolase 5 (cellulase A) family.</text>
</comment>
<evidence type="ECO:0000256" key="2">
    <source>
        <dbReference type="ARBA" id="ARBA00022801"/>
    </source>
</evidence>
<evidence type="ECO:0000313" key="7">
    <source>
        <dbReference type="EMBL" id="CAF1624997.1"/>
    </source>
</evidence>
<evidence type="ECO:0000256" key="1">
    <source>
        <dbReference type="ARBA" id="ARBA00005641"/>
    </source>
</evidence>
<dbReference type="Gene3D" id="3.20.20.80">
    <property type="entry name" value="Glycosidases"/>
    <property type="match status" value="1"/>
</dbReference>
<evidence type="ECO:0000259" key="5">
    <source>
        <dbReference type="Pfam" id="PF00150"/>
    </source>
</evidence>